<keyword evidence="3" id="KW-1185">Reference proteome</keyword>
<dbReference type="OrthoDB" id="3261222at2759"/>
<proteinExistence type="predicted"/>
<accession>A0A6A6E1W7</accession>
<sequence length="283" mass="31387">MGISTPERNPGPTPFLIDPTAPTKGRTRKLTEKGAQYRRPQEQPDTSSDEIECIQDERSQLNPQAKKNATNKELIVALIEITQQQNETIKKLEPTLIDQNSNLIDEITQLKTRLDDLSVSTPVARSWASVAAAGNPTRSNATIGQAASHKHHSLIDTFHCTVDISRADNEGDRISASTVRAAVEKEIRIIDDYSKWRCRAVTVDQKNLNQIKIACRNEVEHQLVKSVAETKIGAGVRVLRDELYPIRVDGVKRTAVLDENDEVRAGAAETFSEENETTVAKIS</sequence>
<dbReference type="AlphaFoldDB" id="A0A6A6E1W7"/>
<gene>
    <name evidence="2" type="ORF">K469DRAFT_687733</name>
</gene>
<organism evidence="2 3">
    <name type="scientific">Zopfia rhizophila CBS 207.26</name>
    <dbReference type="NCBI Taxonomy" id="1314779"/>
    <lineage>
        <taxon>Eukaryota</taxon>
        <taxon>Fungi</taxon>
        <taxon>Dikarya</taxon>
        <taxon>Ascomycota</taxon>
        <taxon>Pezizomycotina</taxon>
        <taxon>Dothideomycetes</taxon>
        <taxon>Dothideomycetes incertae sedis</taxon>
        <taxon>Zopfiaceae</taxon>
        <taxon>Zopfia</taxon>
    </lineage>
</organism>
<reference evidence="2" key="1">
    <citation type="journal article" date="2020" name="Stud. Mycol.">
        <title>101 Dothideomycetes genomes: a test case for predicting lifestyles and emergence of pathogens.</title>
        <authorList>
            <person name="Haridas S."/>
            <person name="Albert R."/>
            <person name="Binder M."/>
            <person name="Bloem J."/>
            <person name="Labutti K."/>
            <person name="Salamov A."/>
            <person name="Andreopoulos B."/>
            <person name="Baker S."/>
            <person name="Barry K."/>
            <person name="Bills G."/>
            <person name="Bluhm B."/>
            <person name="Cannon C."/>
            <person name="Castanera R."/>
            <person name="Culley D."/>
            <person name="Daum C."/>
            <person name="Ezra D."/>
            <person name="Gonzalez J."/>
            <person name="Henrissat B."/>
            <person name="Kuo A."/>
            <person name="Liang C."/>
            <person name="Lipzen A."/>
            <person name="Lutzoni F."/>
            <person name="Magnuson J."/>
            <person name="Mondo S."/>
            <person name="Nolan M."/>
            <person name="Ohm R."/>
            <person name="Pangilinan J."/>
            <person name="Park H.-J."/>
            <person name="Ramirez L."/>
            <person name="Alfaro M."/>
            <person name="Sun H."/>
            <person name="Tritt A."/>
            <person name="Yoshinaga Y."/>
            <person name="Zwiers L.-H."/>
            <person name="Turgeon B."/>
            <person name="Goodwin S."/>
            <person name="Spatafora J."/>
            <person name="Crous P."/>
            <person name="Grigoriev I."/>
        </authorList>
    </citation>
    <scope>NUCLEOTIDE SEQUENCE</scope>
    <source>
        <strain evidence="2">CBS 207.26</strain>
    </source>
</reference>
<evidence type="ECO:0000313" key="2">
    <source>
        <dbReference type="EMBL" id="KAF2185921.1"/>
    </source>
</evidence>
<name>A0A6A6E1W7_9PEZI</name>
<protein>
    <submittedName>
        <fullName evidence="2">Uncharacterized protein</fullName>
    </submittedName>
</protein>
<evidence type="ECO:0000256" key="1">
    <source>
        <dbReference type="SAM" id="MobiDB-lite"/>
    </source>
</evidence>
<feature type="region of interest" description="Disordered" evidence="1">
    <location>
        <begin position="1"/>
        <end position="50"/>
    </location>
</feature>
<evidence type="ECO:0000313" key="3">
    <source>
        <dbReference type="Proteomes" id="UP000800200"/>
    </source>
</evidence>
<dbReference type="EMBL" id="ML994632">
    <property type="protein sequence ID" value="KAF2185921.1"/>
    <property type="molecule type" value="Genomic_DNA"/>
</dbReference>
<dbReference type="Proteomes" id="UP000800200">
    <property type="component" value="Unassembled WGS sequence"/>
</dbReference>